<protein>
    <submittedName>
        <fullName evidence="1">Uncharacterized protein</fullName>
    </submittedName>
</protein>
<dbReference type="KEGG" id="uli:ETAA1_46370"/>
<organism evidence="1 2">
    <name type="scientific">Urbifossiella limnaea</name>
    <dbReference type="NCBI Taxonomy" id="2528023"/>
    <lineage>
        <taxon>Bacteria</taxon>
        <taxon>Pseudomonadati</taxon>
        <taxon>Planctomycetota</taxon>
        <taxon>Planctomycetia</taxon>
        <taxon>Gemmatales</taxon>
        <taxon>Gemmataceae</taxon>
        <taxon>Urbifossiella</taxon>
    </lineage>
</organism>
<keyword evidence="2" id="KW-1185">Reference proteome</keyword>
<evidence type="ECO:0000313" key="1">
    <source>
        <dbReference type="EMBL" id="QDU22654.1"/>
    </source>
</evidence>
<proteinExistence type="predicted"/>
<reference evidence="1 2" key="1">
    <citation type="submission" date="2019-02" db="EMBL/GenBank/DDBJ databases">
        <title>Deep-cultivation of Planctomycetes and their phenomic and genomic characterization uncovers novel biology.</title>
        <authorList>
            <person name="Wiegand S."/>
            <person name="Jogler M."/>
            <person name="Boedeker C."/>
            <person name="Pinto D."/>
            <person name="Vollmers J."/>
            <person name="Rivas-Marin E."/>
            <person name="Kohn T."/>
            <person name="Peeters S.H."/>
            <person name="Heuer A."/>
            <person name="Rast P."/>
            <person name="Oberbeckmann S."/>
            <person name="Bunk B."/>
            <person name="Jeske O."/>
            <person name="Meyerdierks A."/>
            <person name="Storesund J.E."/>
            <person name="Kallscheuer N."/>
            <person name="Luecker S."/>
            <person name="Lage O.M."/>
            <person name="Pohl T."/>
            <person name="Merkel B.J."/>
            <person name="Hornburger P."/>
            <person name="Mueller R.-W."/>
            <person name="Bruemmer F."/>
            <person name="Labrenz M."/>
            <person name="Spormann A.M."/>
            <person name="Op den Camp H."/>
            <person name="Overmann J."/>
            <person name="Amann R."/>
            <person name="Jetten M.S.M."/>
            <person name="Mascher T."/>
            <person name="Medema M.H."/>
            <person name="Devos D.P."/>
            <person name="Kaster A.-K."/>
            <person name="Ovreas L."/>
            <person name="Rohde M."/>
            <person name="Galperin M.Y."/>
            <person name="Jogler C."/>
        </authorList>
    </citation>
    <scope>NUCLEOTIDE SEQUENCE [LARGE SCALE GENOMIC DNA]</scope>
    <source>
        <strain evidence="1 2">ETA_A1</strain>
    </source>
</reference>
<accession>A0A517XYR3</accession>
<evidence type="ECO:0000313" key="2">
    <source>
        <dbReference type="Proteomes" id="UP000319576"/>
    </source>
</evidence>
<dbReference type="EMBL" id="CP036273">
    <property type="protein sequence ID" value="QDU22654.1"/>
    <property type="molecule type" value="Genomic_DNA"/>
</dbReference>
<dbReference type="Proteomes" id="UP000319576">
    <property type="component" value="Chromosome"/>
</dbReference>
<sequence length="72" mass="7987">MEVRAAGFREDRVVTVSFPLTTPARVRHAGRDVAPTDLKERMPVRLTFTPDRRAVSGVLTADPLPVEVNDDD</sequence>
<gene>
    <name evidence="1" type="ORF">ETAA1_46370</name>
</gene>
<name>A0A517XYR3_9BACT</name>
<dbReference type="AlphaFoldDB" id="A0A517XYR3"/>